<reference evidence="1" key="1">
    <citation type="journal article" date="2015" name="Nature">
        <title>Complex archaea that bridge the gap between prokaryotes and eukaryotes.</title>
        <authorList>
            <person name="Spang A."/>
            <person name="Saw J.H."/>
            <person name="Jorgensen S.L."/>
            <person name="Zaremba-Niedzwiedzka K."/>
            <person name="Martijn J."/>
            <person name="Lind A.E."/>
            <person name="van Eijk R."/>
            <person name="Schleper C."/>
            <person name="Guy L."/>
            <person name="Ettema T.J."/>
        </authorList>
    </citation>
    <scope>NUCLEOTIDE SEQUENCE</scope>
</reference>
<evidence type="ECO:0000313" key="1">
    <source>
        <dbReference type="EMBL" id="KKK71232.1"/>
    </source>
</evidence>
<organism evidence="1">
    <name type="scientific">marine sediment metagenome</name>
    <dbReference type="NCBI Taxonomy" id="412755"/>
    <lineage>
        <taxon>unclassified sequences</taxon>
        <taxon>metagenomes</taxon>
        <taxon>ecological metagenomes</taxon>
    </lineage>
</organism>
<protein>
    <submittedName>
        <fullName evidence="1">Uncharacterized protein</fullName>
    </submittedName>
</protein>
<sequence length="53" mass="6253">MHAMVSIDKVPSDQMQSVTWHVTNLTQSQYDKLCDELLETLNRFMQRFPVVIK</sequence>
<dbReference type="AlphaFoldDB" id="A0A0F8XQA3"/>
<proteinExistence type="predicted"/>
<accession>A0A0F8XQA3</accession>
<feature type="non-terminal residue" evidence="1">
    <location>
        <position position="53"/>
    </location>
</feature>
<comment type="caution">
    <text evidence="1">The sequence shown here is derived from an EMBL/GenBank/DDBJ whole genome shotgun (WGS) entry which is preliminary data.</text>
</comment>
<dbReference type="EMBL" id="LAZR01057826">
    <property type="protein sequence ID" value="KKK71232.1"/>
    <property type="molecule type" value="Genomic_DNA"/>
</dbReference>
<name>A0A0F8XQA3_9ZZZZ</name>
<gene>
    <name evidence="1" type="ORF">LCGC14_2915960</name>
</gene>